<reference evidence="2" key="1">
    <citation type="submission" date="2022-06" db="EMBL/GenBank/DDBJ databases">
        <title>Vallitalea longa sp. nov., an anaerobic bacterium isolated from marine sediment.</title>
        <authorList>
            <person name="Hirano S."/>
            <person name="Terahara T."/>
            <person name="Mori K."/>
            <person name="Hamada M."/>
            <person name="Matsumoto R."/>
            <person name="Kobayashi T."/>
        </authorList>
    </citation>
    <scope>NUCLEOTIDE SEQUENCE</scope>
    <source>
        <strain evidence="2">SH18-1</strain>
    </source>
</reference>
<evidence type="ECO:0000313" key="3">
    <source>
        <dbReference type="Proteomes" id="UP001144256"/>
    </source>
</evidence>
<feature type="compositionally biased region" description="Basic and acidic residues" evidence="1">
    <location>
        <begin position="26"/>
        <end position="46"/>
    </location>
</feature>
<comment type="caution">
    <text evidence="2">The sequence shown here is derived from an EMBL/GenBank/DDBJ whole genome shotgun (WGS) entry which is preliminary data.</text>
</comment>
<dbReference type="EMBL" id="BRLB01000001">
    <property type="protein sequence ID" value="GKX27786.1"/>
    <property type="molecule type" value="Genomic_DNA"/>
</dbReference>
<evidence type="ECO:0000256" key="1">
    <source>
        <dbReference type="SAM" id="MobiDB-lite"/>
    </source>
</evidence>
<name>A0A9W5Y877_9FIRM</name>
<dbReference type="RefSeq" id="WP_281811448.1">
    <property type="nucleotide sequence ID" value="NZ_BRLB01000001.1"/>
</dbReference>
<feature type="region of interest" description="Disordered" evidence="1">
    <location>
        <begin position="19"/>
        <end position="46"/>
    </location>
</feature>
<evidence type="ECO:0000313" key="2">
    <source>
        <dbReference type="EMBL" id="GKX27786.1"/>
    </source>
</evidence>
<sequence length="46" mass="5320">MDLIANLISIYAGVLDLDNLPNPEPVNEKHREERDVTESWHSKNMD</sequence>
<dbReference type="Proteomes" id="UP001144256">
    <property type="component" value="Unassembled WGS sequence"/>
</dbReference>
<dbReference type="AlphaFoldDB" id="A0A9W5Y877"/>
<gene>
    <name evidence="2" type="ORF">SH1V18_02660</name>
</gene>
<accession>A0A9W5Y877</accession>
<keyword evidence="3" id="KW-1185">Reference proteome</keyword>
<proteinExistence type="predicted"/>
<protein>
    <submittedName>
        <fullName evidence="2">Uncharacterized protein</fullName>
    </submittedName>
</protein>
<organism evidence="2 3">
    <name type="scientific">Vallitalea longa</name>
    <dbReference type="NCBI Taxonomy" id="2936439"/>
    <lineage>
        <taxon>Bacteria</taxon>
        <taxon>Bacillati</taxon>
        <taxon>Bacillota</taxon>
        <taxon>Clostridia</taxon>
        <taxon>Lachnospirales</taxon>
        <taxon>Vallitaleaceae</taxon>
        <taxon>Vallitalea</taxon>
    </lineage>
</organism>